<accession>A0A916V0D3</accession>
<proteinExistence type="predicted"/>
<reference evidence="1" key="2">
    <citation type="submission" date="2020-09" db="EMBL/GenBank/DDBJ databases">
        <authorList>
            <person name="Sun Q."/>
            <person name="Zhou Y."/>
        </authorList>
    </citation>
    <scope>NUCLEOTIDE SEQUENCE</scope>
    <source>
        <strain evidence="1">CGMCC 1.10998</strain>
    </source>
</reference>
<dbReference type="RefSeq" id="WP_188569058.1">
    <property type="nucleotide sequence ID" value="NZ_BMED01000007.1"/>
</dbReference>
<evidence type="ECO:0000313" key="1">
    <source>
        <dbReference type="EMBL" id="GGC98011.1"/>
    </source>
</evidence>
<evidence type="ECO:0000313" key="2">
    <source>
        <dbReference type="Proteomes" id="UP000637423"/>
    </source>
</evidence>
<protein>
    <submittedName>
        <fullName evidence="1">Uncharacterized protein</fullName>
    </submittedName>
</protein>
<sequence>MGAYHQMGHDSWNLVHEKHLHGYEGIVLSPINNAPETMAQRILALKKKRDDLDIILDPQLYEPRSNRGQLASWPYFSTDVDTVNLANVSWWGEKGQAIVAAAKSVGANAICSPAMLPRIYSDDYYRWTVDCAETTSKHASKNGIDTLITSIVRLSELAQKGRCEAIASILTGTDISRIYLVLSDDLTPRNQRTDVESLAGAIRLIRLLEDAGTEVLVSFSGLDMLLWKAAGATHVASGKFFNLRRFVPGRFEEDNQDGGRVVPYWTDAGLITWLREDDIKLLDKNELIDRTEASSNPFSKEILEILDAGSGEAWVGYGWRQYLYWFQETEAVISSDLNAAKTILKSADALWGKKEETGVYLFDRQNTGDWIRPWLNAIKMGLQDI</sequence>
<dbReference type="Proteomes" id="UP000637423">
    <property type="component" value="Unassembled WGS sequence"/>
</dbReference>
<dbReference type="EMBL" id="BMED01000007">
    <property type="protein sequence ID" value="GGC98011.1"/>
    <property type="molecule type" value="Genomic_DNA"/>
</dbReference>
<dbReference type="AlphaFoldDB" id="A0A916V0D3"/>
<organism evidence="1 2">
    <name type="scientific">Undibacterium terreum</name>
    <dbReference type="NCBI Taxonomy" id="1224302"/>
    <lineage>
        <taxon>Bacteria</taxon>
        <taxon>Pseudomonadati</taxon>
        <taxon>Pseudomonadota</taxon>
        <taxon>Betaproteobacteria</taxon>
        <taxon>Burkholderiales</taxon>
        <taxon>Oxalobacteraceae</taxon>
        <taxon>Undibacterium</taxon>
    </lineage>
</organism>
<comment type="caution">
    <text evidence="1">The sequence shown here is derived from an EMBL/GenBank/DDBJ whole genome shotgun (WGS) entry which is preliminary data.</text>
</comment>
<keyword evidence="2" id="KW-1185">Reference proteome</keyword>
<gene>
    <name evidence="1" type="ORF">GCM10011396_51910</name>
</gene>
<reference evidence="1" key="1">
    <citation type="journal article" date="2014" name="Int. J. Syst. Evol. Microbiol.">
        <title>Complete genome sequence of Corynebacterium casei LMG S-19264T (=DSM 44701T), isolated from a smear-ripened cheese.</title>
        <authorList>
            <consortium name="US DOE Joint Genome Institute (JGI-PGF)"/>
            <person name="Walter F."/>
            <person name="Albersmeier A."/>
            <person name="Kalinowski J."/>
            <person name="Ruckert C."/>
        </authorList>
    </citation>
    <scope>NUCLEOTIDE SEQUENCE</scope>
    <source>
        <strain evidence="1">CGMCC 1.10998</strain>
    </source>
</reference>
<name>A0A916V0D3_9BURK</name>